<comment type="caution">
    <text evidence="1">The sequence shown here is derived from an EMBL/GenBank/DDBJ whole genome shotgun (WGS) entry which is preliminary data.</text>
</comment>
<evidence type="ECO:0000313" key="1">
    <source>
        <dbReference type="EMBL" id="OXA45242.1"/>
    </source>
</evidence>
<proteinExistence type="predicted"/>
<sequence>MKLRSSCSTREETSFPNLVPATTAFADENSPMSKALRNPLILDVVFAKLTTSELKMARLVCREWGDAGAGLLGKRALLDVNKLFRCDGPRLYQATPVHDQLTRGLRILDKFDPSVPTKRTDDVIAKVFTELNVSQVTREIEFHVSRKKFVAAFLHGLRTLKSTKIQQISIFVTSRNANVDKGRSQVLQKLPVQRNLTSIKFQIPLRMLYGTSGIHAFQPLLQTLIDSAPTLTSLDVTASFCPSLKGCTNLQILKFLLVNCHHVACPDFNLATVTSMLHPMKDSLIKLDFGYADAHENYIYYPVTTQGRNLDVPVVTNLTSLIINAPSRYLIFDFFDEEHLPKLKTLCFKNHYLGRTSLSTHLNLWKRHRGVQSFALKTRSYCQTEDKFGEQIVKLFPSVKKLELKLNSCHNCIKKLMESFQLWDLDEIKLVLEGENFAAGVVEVLRSFVIFKGIKAVHFEDAIINQVDFYNNIDDIILYSRGFKNVEISGVVVQEMVDVFRPIFEASGAPVNFKGGVFVIIHIKITRMKLRSSSSTSFPNLVPGTTAFADNNSAMWKALRNPLVVDIVFAKLNLFELKSARLVCREWGEVGASVLGKRTFLNASQLFRNDGSKLYQTTPVAQHLTRRLAIEDEFNPSVPTKKDANAVVITKVLSALVSQFTREIKFDVYREEGAIAFVNGMRKLKKSTTNIQRISVSAWQMPGEAGYPAYTKKLPVQTNLTSIEFKVYRLSRKRSLGFHAFQPLLQILLDSAPNLTSLDVISPFYPNLEGCKKLKVLKFMPYVFQNFDLAAEIGMLAQVKESLIEMELRYVGDKMIEMPRQSQNLDVPVMSKLVSLTIYPPIMYLFQDFFHEDHLPALKSLILTTKYFRSAGFESHLNLWKRHRGVQSIKLQLDSLTQMDANALGRQIVGLFPSVKKFELISYLGWTNSIQGINQMMTPYQNWNLEEGNVFGDGINASSTFFAVLENMAKWKGVKRVHFKYQRSTRDAFFAAIKDLNLQSRGFKSVKISDYNRITITDPEILEVLTDF</sequence>
<protein>
    <recommendedName>
        <fullName evidence="3">F-box domain-containing protein</fullName>
    </recommendedName>
</protein>
<dbReference type="OrthoDB" id="10257471at2759"/>
<dbReference type="SUPFAM" id="SSF52047">
    <property type="entry name" value="RNI-like"/>
    <property type="match status" value="1"/>
</dbReference>
<reference evidence="1 2" key="1">
    <citation type="submission" date="2015-12" db="EMBL/GenBank/DDBJ databases">
        <title>The genome of Folsomia candida.</title>
        <authorList>
            <person name="Faddeeva A."/>
            <person name="Derks M.F."/>
            <person name="Anvar Y."/>
            <person name="Smit S."/>
            <person name="Van Straalen N."/>
            <person name="Roelofs D."/>
        </authorList>
    </citation>
    <scope>NUCLEOTIDE SEQUENCE [LARGE SCALE GENOMIC DNA]</scope>
    <source>
        <strain evidence="1 2">VU population</strain>
        <tissue evidence="1">Whole body</tissue>
    </source>
</reference>
<organism evidence="1 2">
    <name type="scientific">Folsomia candida</name>
    <name type="common">Springtail</name>
    <dbReference type="NCBI Taxonomy" id="158441"/>
    <lineage>
        <taxon>Eukaryota</taxon>
        <taxon>Metazoa</taxon>
        <taxon>Ecdysozoa</taxon>
        <taxon>Arthropoda</taxon>
        <taxon>Hexapoda</taxon>
        <taxon>Collembola</taxon>
        <taxon>Entomobryomorpha</taxon>
        <taxon>Isotomoidea</taxon>
        <taxon>Isotomidae</taxon>
        <taxon>Proisotominae</taxon>
        <taxon>Folsomia</taxon>
    </lineage>
</organism>
<evidence type="ECO:0000313" key="2">
    <source>
        <dbReference type="Proteomes" id="UP000198287"/>
    </source>
</evidence>
<evidence type="ECO:0008006" key="3">
    <source>
        <dbReference type="Google" id="ProtNLM"/>
    </source>
</evidence>
<accession>A0A226DI69</accession>
<name>A0A226DI69_FOLCA</name>
<dbReference type="AlphaFoldDB" id="A0A226DI69"/>
<gene>
    <name evidence="1" type="ORF">Fcan01_19920</name>
</gene>
<keyword evidence="2" id="KW-1185">Reference proteome</keyword>
<dbReference type="Proteomes" id="UP000198287">
    <property type="component" value="Unassembled WGS sequence"/>
</dbReference>
<dbReference type="EMBL" id="LNIX01000018">
    <property type="protein sequence ID" value="OXA45242.1"/>
    <property type="molecule type" value="Genomic_DNA"/>
</dbReference>